<evidence type="ECO:0000256" key="3">
    <source>
        <dbReference type="ARBA" id="ARBA00012017"/>
    </source>
</evidence>
<dbReference type="GO" id="GO:0005737">
    <property type="term" value="C:cytoplasm"/>
    <property type="evidence" value="ECO:0007669"/>
    <property type="project" value="TreeGrafter"/>
</dbReference>
<keyword evidence="8" id="KW-0067">ATP-binding</keyword>
<sequence length="347" mass="38218">HPTIFFDSHAVSKEGCSSHLSELDEGDKKRPAPRLLDERVGAVVRDIRRKTDISLFGLDFIVEKETGFHYIIDVNNFPSYDGVKYFYHYLVDLIVAALTEKELKLLTEKSNPLTAKSLDDSALLLHRSPKMNPFLRINRVMDGDQIAAVCSTSKVLPPSKLTSIIDEPNFLLLNGPSSTAANTSVRSASSKSMSEYLLDSGIGSSSCTESDNSDSERKLLKVLKLNQQRYRSAQQQTIAQKPSTSLHNDSSASTTTSAAIVTTDIGATHSTAVNIRTPRGRSGANGGGGAASEKFATISTPTAAYAERERQLRHEQQQQQLAENWSRIKQFYGIPKPFFVKKMTGEF</sequence>
<evidence type="ECO:0000256" key="4">
    <source>
        <dbReference type="ARBA" id="ARBA00022679"/>
    </source>
</evidence>
<comment type="cofactor">
    <cofactor evidence="1">
        <name>Mg(2+)</name>
        <dbReference type="ChEBI" id="CHEBI:18420"/>
    </cofactor>
</comment>
<dbReference type="Proteomes" id="UP000887565">
    <property type="component" value="Unplaced"/>
</dbReference>
<feature type="region of interest" description="Disordered" evidence="10">
    <location>
        <begin position="233"/>
        <end position="255"/>
    </location>
</feature>
<dbReference type="EC" id="2.7.1.159" evidence="3"/>
<accession>A0A915KHN8</accession>
<evidence type="ECO:0000256" key="9">
    <source>
        <dbReference type="ARBA" id="ARBA00022842"/>
    </source>
</evidence>
<name>A0A915KHN8_ROMCU</name>
<keyword evidence="9" id="KW-0460">Magnesium</keyword>
<evidence type="ECO:0000256" key="7">
    <source>
        <dbReference type="ARBA" id="ARBA00022777"/>
    </source>
</evidence>
<evidence type="ECO:0000256" key="10">
    <source>
        <dbReference type="SAM" id="MobiDB-lite"/>
    </source>
</evidence>
<keyword evidence="5" id="KW-0479">Metal-binding</keyword>
<dbReference type="PANTHER" id="PTHR14217:SF1">
    <property type="entry name" value="INOSITOL-TETRAKISPHOSPHATE 1-KINASE"/>
    <property type="match status" value="1"/>
</dbReference>
<feature type="domain" description="Inositol 1,3,4-trisphosphate 5/6-kinase ATP-grasp" evidence="11">
    <location>
        <begin position="3"/>
        <end position="95"/>
    </location>
</feature>
<reference evidence="13" key="1">
    <citation type="submission" date="2022-11" db="UniProtKB">
        <authorList>
            <consortium name="WormBaseParasite"/>
        </authorList>
    </citation>
    <scope>IDENTIFICATION</scope>
</reference>
<protein>
    <recommendedName>
        <fullName evidence="3">inositol-1,3,4-trisphosphate 5/6-kinase</fullName>
        <ecNumber evidence="3">2.7.1.159</ecNumber>
    </recommendedName>
</protein>
<dbReference type="GO" id="GO:0000287">
    <property type="term" value="F:magnesium ion binding"/>
    <property type="evidence" value="ECO:0007669"/>
    <property type="project" value="InterPro"/>
</dbReference>
<proteinExistence type="inferred from homology"/>
<dbReference type="PANTHER" id="PTHR14217">
    <property type="entry name" value="INOSITOL-TETRAKISPHOSPHATE 1-KINASE"/>
    <property type="match status" value="1"/>
</dbReference>
<dbReference type="GO" id="GO:0032957">
    <property type="term" value="P:inositol trisphosphate metabolic process"/>
    <property type="evidence" value="ECO:0007669"/>
    <property type="project" value="InterPro"/>
</dbReference>
<evidence type="ECO:0000313" key="12">
    <source>
        <dbReference type="Proteomes" id="UP000887565"/>
    </source>
</evidence>
<dbReference type="WBParaSite" id="nRc.2.0.1.t37434-RA">
    <property type="protein sequence ID" value="nRc.2.0.1.t37434-RA"/>
    <property type="gene ID" value="nRc.2.0.1.g37434"/>
</dbReference>
<evidence type="ECO:0000313" key="13">
    <source>
        <dbReference type="WBParaSite" id="nRc.2.0.1.t37434-RA"/>
    </source>
</evidence>
<evidence type="ECO:0000259" key="11">
    <source>
        <dbReference type="Pfam" id="PF05770"/>
    </source>
</evidence>
<keyword evidence="6" id="KW-0547">Nucleotide-binding</keyword>
<keyword evidence="12" id="KW-1185">Reference proteome</keyword>
<comment type="similarity">
    <text evidence="2">Belongs to the ITPK1 family.</text>
</comment>
<evidence type="ECO:0000256" key="2">
    <source>
        <dbReference type="ARBA" id="ARBA00009601"/>
    </source>
</evidence>
<organism evidence="12 13">
    <name type="scientific">Romanomermis culicivorax</name>
    <name type="common">Nematode worm</name>
    <dbReference type="NCBI Taxonomy" id="13658"/>
    <lineage>
        <taxon>Eukaryota</taxon>
        <taxon>Metazoa</taxon>
        <taxon>Ecdysozoa</taxon>
        <taxon>Nematoda</taxon>
        <taxon>Enoplea</taxon>
        <taxon>Dorylaimia</taxon>
        <taxon>Mermithida</taxon>
        <taxon>Mermithoidea</taxon>
        <taxon>Mermithidae</taxon>
        <taxon>Romanomermis</taxon>
    </lineage>
</organism>
<dbReference type="AlphaFoldDB" id="A0A915KHN8"/>
<keyword evidence="4" id="KW-0808">Transferase</keyword>
<dbReference type="GO" id="GO:0005524">
    <property type="term" value="F:ATP binding"/>
    <property type="evidence" value="ECO:0007669"/>
    <property type="project" value="UniProtKB-KW"/>
</dbReference>
<evidence type="ECO:0000256" key="1">
    <source>
        <dbReference type="ARBA" id="ARBA00001946"/>
    </source>
</evidence>
<dbReference type="GO" id="GO:0052725">
    <property type="term" value="F:inositol-1,3,4-trisphosphate 6-kinase activity"/>
    <property type="evidence" value="ECO:0007669"/>
    <property type="project" value="InterPro"/>
</dbReference>
<dbReference type="GO" id="GO:0047325">
    <property type="term" value="F:inositol-3,4,5,6-tetrakisphosphate 1-kinase activity"/>
    <property type="evidence" value="ECO:0007669"/>
    <property type="project" value="InterPro"/>
</dbReference>
<keyword evidence="7" id="KW-0418">Kinase</keyword>
<evidence type="ECO:0000256" key="8">
    <source>
        <dbReference type="ARBA" id="ARBA00022840"/>
    </source>
</evidence>
<evidence type="ECO:0000256" key="5">
    <source>
        <dbReference type="ARBA" id="ARBA00022723"/>
    </source>
</evidence>
<dbReference type="InterPro" id="IPR008656">
    <property type="entry name" value="Inositol_tetrakis-P_1-kinase"/>
</dbReference>
<dbReference type="Pfam" id="PF05770">
    <property type="entry name" value="Ins134_P3_kin"/>
    <property type="match status" value="1"/>
</dbReference>
<evidence type="ECO:0000256" key="6">
    <source>
        <dbReference type="ARBA" id="ARBA00022741"/>
    </source>
</evidence>
<dbReference type="GO" id="GO:0052726">
    <property type="term" value="F:inositol-1,3,4-trisphosphate 5-kinase activity"/>
    <property type="evidence" value="ECO:0007669"/>
    <property type="project" value="InterPro"/>
</dbReference>
<dbReference type="Gene3D" id="3.30.470.20">
    <property type="entry name" value="ATP-grasp fold, B domain"/>
    <property type="match status" value="1"/>
</dbReference>
<dbReference type="InterPro" id="IPR040464">
    <property type="entry name" value="InsP(3)kin_ATP-grasp"/>
</dbReference>
<feature type="compositionally biased region" description="Polar residues" evidence="10">
    <location>
        <begin position="233"/>
        <end position="249"/>
    </location>
</feature>